<proteinExistence type="predicted"/>
<feature type="transmembrane region" description="Helical" evidence="1">
    <location>
        <begin position="31"/>
        <end position="50"/>
    </location>
</feature>
<keyword evidence="1" id="KW-0812">Transmembrane</keyword>
<reference evidence="2 3" key="1">
    <citation type="submission" date="2019-03" db="EMBL/GenBank/DDBJ databases">
        <title>Genomic Encyclopedia of Type Strains, Phase IV (KMG-IV): sequencing the most valuable type-strain genomes for metagenomic binning, comparative biology and taxonomic classification.</title>
        <authorList>
            <person name="Goeker M."/>
        </authorList>
    </citation>
    <scope>NUCLEOTIDE SEQUENCE [LARGE SCALE GENOMIC DNA]</scope>
    <source>
        <strain evidence="2 3">DSM 102852</strain>
    </source>
</reference>
<name>A0A4R6YBM8_9BURK</name>
<dbReference type="Proteomes" id="UP000294480">
    <property type="component" value="Unassembled WGS sequence"/>
</dbReference>
<evidence type="ECO:0000256" key="1">
    <source>
        <dbReference type="SAM" id="Phobius"/>
    </source>
</evidence>
<keyword evidence="1" id="KW-1133">Transmembrane helix</keyword>
<protein>
    <submittedName>
        <fullName evidence="2">Uncharacterized protein</fullName>
    </submittedName>
</protein>
<keyword evidence="1" id="KW-0472">Membrane</keyword>
<evidence type="ECO:0000313" key="3">
    <source>
        <dbReference type="Proteomes" id="UP000294480"/>
    </source>
</evidence>
<accession>A0A4R6YBM8</accession>
<gene>
    <name evidence="2" type="ORF">DFR44_10158</name>
</gene>
<dbReference type="AlphaFoldDB" id="A0A4R6YBM8"/>
<dbReference type="RefSeq" id="WP_133618706.1">
    <property type="nucleotide sequence ID" value="NZ_SNZE01000001.1"/>
</dbReference>
<dbReference type="EMBL" id="SNZE01000001">
    <property type="protein sequence ID" value="TDR33009.1"/>
    <property type="molecule type" value="Genomic_DNA"/>
</dbReference>
<evidence type="ECO:0000313" key="2">
    <source>
        <dbReference type="EMBL" id="TDR33009.1"/>
    </source>
</evidence>
<keyword evidence="3" id="KW-1185">Reference proteome</keyword>
<organism evidence="2 3">
    <name type="scientific">Hydromonas duriensis</name>
    <dbReference type="NCBI Taxonomy" id="1527608"/>
    <lineage>
        <taxon>Bacteria</taxon>
        <taxon>Pseudomonadati</taxon>
        <taxon>Pseudomonadota</taxon>
        <taxon>Betaproteobacteria</taxon>
        <taxon>Burkholderiales</taxon>
        <taxon>Burkholderiaceae</taxon>
        <taxon>Hydromonas</taxon>
    </lineage>
</organism>
<comment type="caution">
    <text evidence="2">The sequence shown here is derived from an EMBL/GenBank/DDBJ whole genome shotgun (WGS) entry which is preliminary data.</text>
</comment>
<dbReference type="OrthoDB" id="9802133at2"/>
<sequence>MTTQLLSSQVKKWRDLDVAQMAFWPNTPRRLFELFGGLMLVAVLSYLCVWPKYREWQAAQQQTALLQEKYVQAVQLSDLPSRSMVPVVKTIPKTERANWLSDFALMSQSAGFRTLKVTPIYVSNEQPPIQKPSGADFVNSSRVGQVNVSGEGEYAALLKWVAALSARDDILSVDEMTVQGIASGVVQWQARIVFAAEPM</sequence>